<evidence type="ECO:0000256" key="1">
    <source>
        <dbReference type="ARBA" id="ARBA00006943"/>
    </source>
</evidence>
<evidence type="ECO:0000313" key="7">
    <source>
        <dbReference type="Proteomes" id="UP000249045"/>
    </source>
</evidence>
<reference evidence="6 7" key="1">
    <citation type="submission" date="2018-03" db="EMBL/GenBank/DDBJ databases">
        <title>Defining the species Micromonospora saelicesensis and Micromonospora noduli under the framework of genomics.</title>
        <authorList>
            <person name="Riesco R."/>
            <person name="Trujillo M.E."/>
        </authorList>
    </citation>
    <scope>NUCLEOTIDE SEQUENCE [LARGE SCALE GENOMIC DNA]</scope>
    <source>
        <strain evidence="4 6">LAH08</strain>
        <strain evidence="5 7">MED15</strain>
    </source>
</reference>
<gene>
    <name evidence="4" type="ORF">LAH08_01627</name>
    <name evidence="5" type="ORF">MED15_01027</name>
</gene>
<evidence type="ECO:0000313" key="6">
    <source>
        <dbReference type="Proteomes" id="UP000248966"/>
    </source>
</evidence>
<dbReference type="GO" id="GO:0015067">
    <property type="term" value="F:amidinotransferase activity"/>
    <property type="evidence" value="ECO:0007669"/>
    <property type="project" value="InterPro"/>
</dbReference>
<protein>
    <submittedName>
        <fullName evidence="4">Glycine amidinotransferase</fullName>
    </submittedName>
</protein>
<evidence type="ECO:0000313" key="5">
    <source>
        <dbReference type="EMBL" id="RAO25264.1"/>
    </source>
</evidence>
<dbReference type="Proteomes" id="UP000248966">
    <property type="component" value="Unassembled WGS sequence"/>
</dbReference>
<comment type="caution">
    <text evidence="4">The sequence shown here is derived from an EMBL/GenBank/DDBJ whole genome shotgun (WGS) entry which is preliminary data.</text>
</comment>
<dbReference type="SUPFAM" id="SSF55909">
    <property type="entry name" value="Pentein"/>
    <property type="match status" value="1"/>
</dbReference>
<dbReference type="Proteomes" id="UP000249045">
    <property type="component" value="Unassembled WGS sequence"/>
</dbReference>
<dbReference type="PANTHER" id="PTHR10488">
    <property type="entry name" value="GLYCINE AMIDINOTRANSFERASE, MITOCHONDRIAL"/>
    <property type="match status" value="1"/>
</dbReference>
<evidence type="ECO:0000256" key="3">
    <source>
        <dbReference type="PIRSR" id="PIRSR633195-1"/>
    </source>
</evidence>
<dbReference type="EMBL" id="PYAC01000001">
    <property type="protein sequence ID" value="RAO25264.1"/>
    <property type="molecule type" value="Genomic_DNA"/>
</dbReference>
<evidence type="ECO:0000313" key="4">
    <source>
        <dbReference type="EMBL" id="RAO04279.1"/>
    </source>
</evidence>
<name>A0A328NDI7_9ACTN</name>
<dbReference type="AlphaFoldDB" id="A0A328NDI7"/>
<comment type="similarity">
    <text evidence="1">Belongs to the amidinotransferase family.</text>
</comment>
<feature type="active site" evidence="3">
    <location>
        <position position="179"/>
    </location>
</feature>
<sequence length="345" mass="38964">MTVNAVWSSNDWDPLEEVVLGTAVGFTPPPVDPSLRHFFERPDEAEREKIPSAMLDRVVDEAEEDLRDLTAVLESHGVAVRRPERPVPGQQYSSPNWASVAMHALMPRDCLSVIGDMLIEVPMPMRSRYFEVFPFRDLLREYFDSGARWLSAPKPRLPDSTYIYESNASVVADDEPLFDAANLLRCGYDIFFNVSSTGNRRGATWLQRALGPDFTVHEMSICADHVDTTLHILRPGLLLANASQMKPEMIPSPLQSWKTLWVTDIEDDGFAFDWPRASRWVGMNLLALGPDRVLVPSTQVSLMRQLEQAGVEPVPVRFRHGRSLGGGLHCCSLDIRRRGELTRYF</sequence>
<feature type="active site" evidence="3">
    <location>
        <position position="225"/>
    </location>
</feature>
<organism evidence="4 6">
    <name type="scientific">Micromonospora noduli</name>
    <dbReference type="NCBI Taxonomy" id="709876"/>
    <lineage>
        <taxon>Bacteria</taxon>
        <taxon>Bacillati</taxon>
        <taxon>Actinomycetota</taxon>
        <taxon>Actinomycetes</taxon>
        <taxon>Micromonosporales</taxon>
        <taxon>Micromonosporaceae</taxon>
        <taxon>Micromonospora</taxon>
    </lineage>
</organism>
<keyword evidence="2 4" id="KW-0808">Transferase</keyword>
<dbReference type="EMBL" id="PYAA01000008">
    <property type="protein sequence ID" value="RAO04279.1"/>
    <property type="molecule type" value="Genomic_DNA"/>
</dbReference>
<dbReference type="Gene3D" id="3.75.10.10">
    <property type="entry name" value="L-arginine/glycine Amidinotransferase, Chain A"/>
    <property type="match status" value="1"/>
</dbReference>
<proteinExistence type="inferred from homology"/>
<evidence type="ECO:0000256" key="2">
    <source>
        <dbReference type="ARBA" id="ARBA00022679"/>
    </source>
</evidence>
<dbReference type="PANTHER" id="PTHR10488:SF1">
    <property type="entry name" value="GLYCINE AMIDINOTRANSFERASE, MITOCHONDRIAL"/>
    <property type="match status" value="1"/>
</dbReference>
<accession>A0A328NDI7</accession>
<dbReference type="RefSeq" id="WP_112583134.1">
    <property type="nucleotide sequence ID" value="NZ_PYAA01000008.1"/>
</dbReference>
<feature type="active site" description="Amidino-cysteine intermediate" evidence="3">
    <location>
        <position position="330"/>
    </location>
</feature>
<dbReference type="InterPro" id="IPR033195">
    <property type="entry name" value="AmidinoTrfase"/>
</dbReference>
<keyword evidence="7" id="KW-1185">Reference proteome</keyword>